<proteinExistence type="predicted"/>
<name>A0A1B0ZPF4_9RHOB</name>
<evidence type="ECO:0000313" key="1">
    <source>
        <dbReference type="EMBL" id="ANP36049.1"/>
    </source>
</evidence>
<organism evidence="1 2">
    <name type="scientific">Phaeobacter gallaeciensis</name>
    <dbReference type="NCBI Taxonomy" id="60890"/>
    <lineage>
        <taxon>Bacteria</taxon>
        <taxon>Pseudomonadati</taxon>
        <taxon>Pseudomonadota</taxon>
        <taxon>Alphaproteobacteria</taxon>
        <taxon>Rhodobacterales</taxon>
        <taxon>Roseobacteraceae</taxon>
        <taxon>Phaeobacter</taxon>
    </lineage>
</organism>
<protein>
    <submittedName>
        <fullName evidence="1">Uncharacterized protein</fullName>
    </submittedName>
</protein>
<dbReference type="Proteomes" id="UP000092565">
    <property type="component" value="Chromosome"/>
</dbReference>
<accession>A0A1B0ZPF4</accession>
<reference evidence="1 2" key="1">
    <citation type="submission" date="2016-04" db="EMBL/GenBank/DDBJ databases">
        <authorList>
            <person name="Evans L.H."/>
            <person name="Alamgir A."/>
            <person name="Owens N."/>
            <person name="Weber N.D."/>
            <person name="Virtaneva K."/>
            <person name="Barbian K."/>
            <person name="Babar A."/>
            <person name="Rosenke K."/>
        </authorList>
    </citation>
    <scope>NUCLEOTIDE SEQUENCE [LARGE SCALE GENOMIC DNA]</scope>
    <source>
        <strain evidence="1 2">JL2886</strain>
    </source>
</reference>
<dbReference type="EMBL" id="CP015124">
    <property type="protein sequence ID" value="ANP36049.1"/>
    <property type="molecule type" value="Genomic_DNA"/>
</dbReference>
<keyword evidence="2" id="KW-1185">Reference proteome</keyword>
<sequence length="64" mass="6784">MLVPGTDVSEAQKVTFTNSADLATWQAIRAAGALPRADLRRSCSRRPPSNGGDADFAAVQVVIR</sequence>
<gene>
    <name evidence="1" type="ORF">JL2886_01128</name>
</gene>
<evidence type="ECO:0000313" key="2">
    <source>
        <dbReference type="Proteomes" id="UP000092565"/>
    </source>
</evidence>
<dbReference type="AlphaFoldDB" id="A0A1B0ZPF4"/>